<dbReference type="EMBL" id="GL732539">
    <property type="protein sequence ID" value="EFX82682.1"/>
    <property type="molecule type" value="Genomic_DNA"/>
</dbReference>
<keyword evidence="5" id="KW-0175">Coiled coil</keyword>
<dbReference type="HOGENOM" id="CLU_029491_0_0_1"/>
<evidence type="ECO:0000313" key="8">
    <source>
        <dbReference type="EMBL" id="EFX82682.1"/>
    </source>
</evidence>
<evidence type="ECO:0000256" key="1">
    <source>
        <dbReference type="ARBA" id="ARBA00004613"/>
    </source>
</evidence>
<dbReference type="PROSITE" id="PS50871">
    <property type="entry name" value="C1Q"/>
    <property type="match status" value="1"/>
</dbReference>
<accession>E9GD66</accession>
<keyword evidence="9" id="KW-1185">Reference proteome</keyword>
<dbReference type="PANTHER" id="PTHR22923">
    <property type="entry name" value="CEREBELLIN-RELATED"/>
    <property type="match status" value="1"/>
</dbReference>
<dbReference type="GO" id="GO:0005581">
    <property type="term" value="C:collagen trimer"/>
    <property type="evidence" value="ECO:0007669"/>
    <property type="project" value="UniProtKB-KW"/>
</dbReference>
<keyword evidence="3 6" id="KW-0732">Signal</keyword>
<dbReference type="InterPro" id="IPR036056">
    <property type="entry name" value="Fibrinogen-like_C"/>
</dbReference>
<comment type="subcellular location">
    <subcellularLocation>
        <location evidence="1">Secreted</location>
    </subcellularLocation>
</comment>
<dbReference type="InterPro" id="IPR008983">
    <property type="entry name" value="Tumour_necrosis_fac-like_dom"/>
</dbReference>
<dbReference type="SMART" id="SM00038">
    <property type="entry name" value="COLFI"/>
    <property type="match status" value="1"/>
</dbReference>
<dbReference type="SUPFAM" id="SSF56496">
    <property type="entry name" value="Fibrinogen C-terminal domain-like"/>
    <property type="match status" value="1"/>
</dbReference>
<feature type="coiled-coil region" evidence="5">
    <location>
        <begin position="78"/>
        <end position="105"/>
    </location>
</feature>
<dbReference type="InParanoid" id="E9GD66"/>
<dbReference type="NCBIfam" id="NF040941">
    <property type="entry name" value="GGGWT_bact"/>
    <property type="match status" value="1"/>
</dbReference>
<evidence type="ECO:0000256" key="4">
    <source>
        <dbReference type="ARBA" id="ARBA00023119"/>
    </source>
</evidence>
<name>E9GD66_DAPPU</name>
<organism evidence="8 9">
    <name type="scientific">Daphnia pulex</name>
    <name type="common">Water flea</name>
    <dbReference type="NCBI Taxonomy" id="6669"/>
    <lineage>
        <taxon>Eukaryota</taxon>
        <taxon>Metazoa</taxon>
        <taxon>Ecdysozoa</taxon>
        <taxon>Arthropoda</taxon>
        <taxon>Crustacea</taxon>
        <taxon>Branchiopoda</taxon>
        <taxon>Diplostraca</taxon>
        <taxon>Cladocera</taxon>
        <taxon>Anomopoda</taxon>
        <taxon>Daphniidae</taxon>
        <taxon>Daphnia</taxon>
    </lineage>
</organism>
<reference evidence="8 9" key="1">
    <citation type="journal article" date="2011" name="Science">
        <title>The ecoresponsive genome of Daphnia pulex.</title>
        <authorList>
            <person name="Colbourne J.K."/>
            <person name="Pfrender M.E."/>
            <person name="Gilbert D."/>
            <person name="Thomas W.K."/>
            <person name="Tucker A."/>
            <person name="Oakley T.H."/>
            <person name="Tokishita S."/>
            <person name="Aerts A."/>
            <person name="Arnold G.J."/>
            <person name="Basu M.K."/>
            <person name="Bauer D.J."/>
            <person name="Caceres C.E."/>
            <person name="Carmel L."/>
            <person name="Casola C."/>
            <person name="Choi J.H."/>
            <person name="Detter J.C."/>
            <person name="Dong Q."/>
            <person name="Dusheyko S."/>
            <person name="Eads B.D."/>
            <person name="Frohlich T."/>
            <person name="Geiler-Samerotte K.A."/>
            <person name="Gerlach D."/>
            <person name="Hatcher P."/>
            <person name="Jogdeo S."/>
            <person name="Krijgsveld J."/>
            <person name="Kriventseva E.V."/>
            <person name="Kultz D."/>
            <person name="Laforsch C."/>
            <person name="Lindquist E."/>
            <person name="Lopez J."/>
            <person name="Manak J.R."/>
            <person name="Muller J."/>
            <person name="Pangilinan J."/>
            <person name="Patwardhan R.P."/>
            <person name="Pitluck S."/>
            <person name="Pritham E.J."/>
            <person name="Rechtsteiner A."/>
            <person name="Rho M."/>
            <person name="Rogozin I.B."/>
            <person name="Sakarya O."/>
            <person name="Salamov A."/>
            <person name="Schaack S."/>
            <person name="Shapiro H."/>
            <person name="Shiga Y."/>
            <person name="Skalitzky C."/>
            <person name="Smith Z."/>
            <person name="Souvorov A."/>
            <person name="Sung W."/>
            <person name="Tang Z."/>
            <person name="Tsuchiya D."/>
            <person name="Tu H."/>
            <person name="Vos H."/>
            <person name="Wang M."/>
            <person name="Wolf Y.I."/>
            <person name="Yamagata H."/>
            <person name="Yamada T."/>
            <person name="Ye Y."/>
            <person name="Shaw J.R."/>
            <person name="Andrews J."/>
            <person name="Crease T.J."/>
            <person name="Tang H."/>
            <person name="Lucas S.M."/>
            <person name="Robertson H.M."/>
            <person name="Bork P."/>
            <person name="Koonin E.V."/>
            <person name="Zdobnov E.M."/>
            <person name="Grigoriev I.V."/>
            <person name="Lynch M."/>
            <person name="Boore J.L."/>
        </authorList>
    </citation>
    <scope>NUCLEOTIDE SEQUENCE [LARGE SCALE GENOMIC DNA]</scope>
</reference>
<keyword evidence="2" id="KW-0964">Secreted</keyword>
<proteinExistence type="predicted"/>
<evidence type="ECO:0000256" key="5">
    <source>
        <dbReference type="SAM" id="Coils"/>
    </source>
</evidence>
<feature type="chain" id="PRO_5003237358" evidence="6">
    <location>
        <begin position="29"/>
        <end position="631"/>
    </location>
</feature>
<dbReference type="InterPro" id="IPR000885">
    <property type="entry name" value="Fib_collagen_C"/>
</dbReference>
<dbReference type="GO" id="GO:0005201">
    <property type="term" value="F:extracellular matrix structural constituent"/>
    <property type="evidence" value="ECO:0007669"/>
    <property type="project" value="InterPro"/>
</dbReference>
<dbReference type="InterPro" id="IPR050822">
    <property type="entry name" value="Cerebellin_Synaptic_Org"/>
</dbReference>
<dbReference type="Pfam" id="PF00386">
    <property type="entry name" value="C1q"/>
    <property type="match status" value="1"/>
</dbReference>
<dbReference type="Gene3D" id="2.60.120.1000">
    <property type="match status" value="1"/>
</dbReference>
<evidence type="ECO:0000313" key="9">
    <source>
        <dbReference type="Proteomes" id="UP000000305"/>
    </source>
</evidence>
<dbReference type="InterPro" id="IPR001073">
    <property type="entry name" value="C1q_dom"/>
</dbReference>
<feature type="signal peptide" evidence="6">
    <location>
        <begin position="1"/>
        <end position="28"/>
    </location>
</feature>
<feature type="domain" description="C1q" evidence="7">
    <location>
        <begin position="396"/>
        <end position="450"/>
    </location>
</feature>
<dbReference type="KEGG" id="dpx:DAPPUDRAFT_101374"/>
<dbReference type="eggNOG" id="KOG3516">
    <property type="taxonomic scope" value="Eukaryota"/>
</dbReference>
<dbReference type="Proteomes" id="UP000000305">
    <property type="component" value="Unassembled WGS sequence"/>
</dbReference>
<evidence type="ECO:0000256" key="6">
    <source>
        <dbReference type="SAM" id="SignalP"/>
    </source>
</evidence>
<dbReference type="Pfam" id="PF01410">
    <property type="entry name" value="COLFI"/>
    <property type="match status" value="1"/>
</dbReference>
<dbReference type="Gene3D" id="2.60.120.40">
    <property type="match status" value="1"/>
</dbReference>
<dbReference type="GO" id="GO:0005615">
    <property type="term" value="C:extracellular space"/>
    <property type="evidence" value="ECO:0000318"/>
    <property type="project" value="GO_Central"/>
</dbReference>
<protein>
    <submittedName>
        <fullName evidence="8">Cell recognition protein CASPR4 isoform 5</fullName>
    </submittedName>
</protein>
<gene>
    <name evidence="8" type="ORF">DAPPUDRAFT_101374</name>
</gene>
<evidence type="ECO:0000259" key="7">
    <source>
        <dbReference type="PROSITE" id="PS50871"/>
    </source>
</evidence>
<dbReference type="OrthoDB" id="6022531at2759"/>
<evidence type="ECO:0000256" key="2">
    <source>
        <dbReference type="ARBA" id="ARBA00022525"/>
    </source>
</evidence>
<sequence length="631" mass="69897">MAHFSVVSLTQVVLLLVFICWTTSSTGAAFSLEEEFLQLKENYIQMKQDVTSLKSTAIEQQAKVTQLEAQLELNNELRQDLALKVIQLEAKNVQLEVKIQDQERRLTSLLEPAELPVSTDSKLFPVNKEISIRSTGRSGIPRTCRELRAADPSLSSGMHWIDPDGQGVGDNPIYVYCDMTSGSTSILHDSESSLNVGHCADAGCYSRSINYNSSMGQIKALMELSTECHQSIRYDCFYAPFESNDVAYSWWNDRGGNAQYFWAGSNADGVHTCQCGIDANCVDPAAKCNCDALVPLQLVDDGDITDKNVLPVTRLNFGRTQLETSSGVHTLGRLVCTGLVTLTGLPKSCQDLWLIGHTLNGFYSVMGSAKMESVYCDFTKLQDDAGFQKWIGYVDVKSAPVNFYVQRSTSFSTVNTPIKFDLVRVNEGNAMDLTSGKFTAPRPGIYFFSFAGDARLEGDAGLGSSTVDFYSRLYLNGILIGSSHVHKHDGIIDQECPVQKVLTCCLHFDVLAQIRDCNPCQSPIRLEIEILLIYRQMLCLTVHVGNASLVGNTGWAIEKKKANFCFKELAHLLNAHNNRTMIETFLHIADGQHHYSLAVVWPNILTSNISDWHCECRRTLMSTGKCDCTGL</sequence>
<dbReference type="PANTHER" id="PTHR22923:SF62">
    <property type="entry name" value="CVP18"/>
    <property type="match status" value="1"/>
</dbReference>
<dbReference type="SUPFAM" id="SSF49842">
    <property type="entry name" value="TNF-like"/>
    <property type="match status" value="1"/>
</dbReference>
<keyword evidence="4" id="KW-0176">Collagen</keyword>
<evidence type="ECO:0000256" key="3">
    <source>
        <dbReference type="ARBA" id="ARBA00022729"/>
    </source>
</evidence>
<dbReference type="AlphaFoldDB" id="E9GD66"/>